<sequence length="150" mass="16138">MTRPDEPSIPLATRVNRLFEWGHRRGAPEQSNEEVALALGRRLRHPIAADVVGSIRDGSLADPSVDVLDAVADHFEVSRVYLSGNDYGYVDTQVRLCIMARDAGVKSLSMRSLTEPDQSGGALPRQAMEELIGLLARLGGPSGATGEVTD</sequence>
<dbReference type="InterPro" id="IPR010982">
    <property type="entry name" value="Lambda_DNA-bd_dom_sf"/>
</dbReference>
<dbReference type="GO" id="GO:0003677">
    <property type="term" value="F:DNA binding"/>
    <property type="evidence" value="ECO:0007669"/>
    <property type="project" value="InterPro"/>
</dbReference>
<accession>A0A541BA61</accession>
<dbReference type="Proteomes" id="UP000316256">
    <property type="component" value="Unassembled WGS sequence"/>
</dbReference>
<dbReference type="AlphaFoldDB" id="A0A541BA61"/>
<dbReference type="RefSeq" id="WP_142099018.1">
    <property type="nucleotide sequence ID" value="NZ_VIGH01000004.1"/>
</dbReference>
<dbReference type="Gene3D" id="1.10.260.40">
    <property type="entry name" value="lambda repressor-like DNA-binding domains"/>
    <property type="match status" value="1"/>
</dbReference>
<reference evidence="1 2" key="1">
    <citation type="submission" date="2019-06" db="EMBL/GenBank/DDBJ databases">
        <title>Rhodococcus spaelei sp. nov., isolated from a cave.</title>
        <authorList>
            <person name="Lee S.D."/>
        </authorList>
    </citation>
    <scope>NUCLEOTIDE SEQUENCE [LARGE SCALE GENOMIC DNA]</scope>
    <source>
        <strain evidence="1 2">C9-5</strain>
    </source>
</reference>
<comment type="caution">
    <text evidence="1">The sequence shown here is derived from an EMBL/GenBank/DDBJ whole genome shotgun (WGS) entry which is preliminary data.</text>
</comment>
<name>A0A541BA61_9NOCA</name>
<evidence type="ECO:0000313" key="2">
    <source>
        <dbReference type="Proteomes" id="UP000316256"/>
    </source>
</evidence>
<dbReference type="EMBL" id="VIGH01000004">
    <property type="protein sequence ID" value="TQF69225.1"/>
    <property type="molecule type" value="Genomic_DNA"/>
</dbReference>
<keyword evidence="2" id="KW-1185">Reference proteome</keyword>
<evidence type="ECO:0000313" key="1">
    <source>
        <dbReference type="EMBL" id="TQF69225.1"/>
    </source>
</evidence>
<protein>
    <submittedName>
        <fullName evidence="1">Uncharacterized protein</fullName>
    </submittedName>
</protein>
<dbReference type="OrthoDB" id="4542183at2"/>
<gene>
    <name evidence="1" type="ORF">FK531_10780</name>
</gene>
<organism evidence="1 2">
    <name type="scientific">Rhodococcus spelaei</name>
    <dbReference type="NCBI Taxonomy" id="2546320"/>
    <lineage>
        <taxon>Bacteria</taxon>
        <taxon>Bacillati</taxon>
        <taxon>Actinomycetota</taxon>
        <taxon>Actinomycetes</taxon>
        <taxon>Mycobacteriales</taxon>
        <taxon>Nocardiaceae</taxon>
        <taxon>Rhodococcus</taxon>
    </lineage>
</organism>
<proteinExistence type="predicted"/>